<evidence type="ECO:0000256" key="1">
    <source>
        <dbReference type="ARBA" id="ARBA00004377"/>
    </source>
</evidence>
<dbReference type="RefSeq" id="WP_085236539.1">
    <property type="nucleotide sequence ID" value="NZ_AP022613.1"/>
</dbReference>
<keyword evidence="11" id="KW-0472">Membrane</keyword>
<dbReference type="GO" id="GO:0005886">
    <property type="term" value="C:plasma membrane"/>
    <property type="evidence" value="ECO:0007669"/>
    <property type="project" value="UniProtKB-SubCell"/>
</dbReference>
<dbReference type="InterPro" id="IPR007795">
    <property type="entry name" value="T7SS_EccB"/>
</dbReference>
<dbReference type="GO" id="GO:0005524">
    <property type="term" value="F:ATP binding"/>
    <property type="evidence" value="ECO:0007669"/>
    <property type="project" value="UniProtKB-KW"/>
</dbReference>
<reference evidence="12 13" key="1">
    <citation type="journal article" date="2019" name="Emerg. Microbes Infect.">
        <title>Comprehensive subspecies identification of 175 nontuberculous mycobacteria species based on 7547 genomic profiles.</title>
        <authorList>
            <person name="Matsumoto Y."/>
            <person name="Kinjo T."/>
            <person name="Motooka D."/>
            <person name="Nabeya D."/>
            <person name="Jung N."/>
            <person name="Uechi K."/>
            <person name="Horii T."/>
            <person name="Iida T."/>
            <person name="Fujita J."/>
            <person name="Nakamura S."/>
        </authorList>
    </citation>
    <scope>NUCLEOTIDE SEQUENCE [LARGE SCALE GENOMIC DNA]</scope>
    <source>
        <strain evidence="12 13">JCM 14738</strain>
    </source>
</reference>
<evidence type="ECO:0000256" key="7">
    <source>
        <dbReference type="ARBA" id="ARBA00022741"/>
    </source>
</evidence>
<dbReference type="NCBIfam" id="TIGR03919">
    <property type="entry name" value="T7SS_EccB"/>
    <property type="match status" value="1"/>
</dbReference>
<dbReference type="Gene3D" id="3.30.2390.20">
    <property type="entry name" value="Type VII secretion system EccB, repeat 1 domain"/>
    <property type="match status" value="1"/>
</dbReference>
<dbReference type="PANTHER" id="PTHR40765">
    <property type="entry name" value="ESX-2 SECRETION SYSTEM ATPASE ECCB2"/>
    <property type="match status" value="1"/>
</dbReference>
<evidence type="ECO:0000313" key="12">
    <source>
        <dbReference type="EMBL" id="BBZ39567.1"/>
    </source>
</evidence>
<keyword evidence="8" id="KW-0378">Hydrolase</keyword>
<dbReference type="GO" id="GO:0005576">
    <property type="term" value="C:extracellular region"/>
    <property type="evidence" value="ECO:0007669"/>
    <property type="project" value="TreeGrafter"/>
</dbReference>
<keyword evidence="5" id="KW-0997">Cell inner membrane</keyword>
<dbReference type="OrthoDB" id="3847604at2"/>
<keyword evidence="13" id="KW-1185">Reference proteome</keyword>
<dbReference type="FunFam" id="3.30.2390.20:FF:000001">
    <property type="entry name" value="ESX-1 secretion system ATPase EccB1"/>
    <property type="match status" value="1"/>
</dbReference>
<dbReference type="Gene3D" id="2.40.50.910">
    <property type="entry name" value="Type VII secretion system EccB, repeat 3 domain"/>
    <property type="match status" value="1"/>
</dbReference>
<evidence type="ECO:0000256" key="5">
    <source>
        <dbReference type="ARBA" id="ARBA00022519"/>
    </source>
</evidence>
<keyword evidence="10" id="KW-1133">Transmembrane helix</keyword>
<dbReference type="Pfam" id="PF05108">
    <property type="entry name" value="T7SS_ESX1_EccB"/>
    <property type="match status" value="1"/>
</dbReference>
<dbReference type="EMBL" id="AP022613">
    <property type="protein sequence ID" value="BBZ39567.1"/>
    <property type="molecule type" value="Genomic_DNA"/>
</dbReference>
<name>A0A1X1SSK2_9MYCO</name>
<dbReference type="InterPro" id="IPR044857">
    <property type="entry name" value="T7SS_EccB_R1"/>
</dbReference>
<dbReference type="PANTHER" id="PTHR40765:SF2">
    <property type="entry name" value="ESX-2 SECRETION SYSTEM ATPASE ECCB2"/>
    <property type="match status" value="1"/>
</dbReference>
<keyword evidence="3" id="KW-0813">Transport</keyword>
<comment type="subcellular location">
    <subcellularLocation>
        <location evidence="1">Cell inner membrane</location>
        <topology evidence="1">Single-pass membrane protein</topology>
    </subcellularLocation>
</comment>
<evidence type="ECO:0000256" key="8">
    <source>
        <dbReference type="ARBA" id="ARBA00022801"/>
    </source>
</evidence>
<dbReference type="Proteomes" id="UP000467385">
    <property type="component" value="Chromosome"/>
</dbReference>
<sequence>MAEERRGQRGSGYGLGLSTRTQVTGYQFLARRTAMALTRWRVRMEIEPGRRQTLAVVASVSAAGVICLGALLWSFISPSGQISESPIIADKDSGALYVRVGDRLYPALNLASARLITGRPDNPHSVRASQIAALPHGPMVGIPGAPSEFAPKTPQTSSWLVCDTVGGSATSSGVPSTPPSSQGVTVTVINGSPDLSSHRKVLSGSDAVVLNYGGDAWVIREGRRSRIDATNRSVLLPLGLTPEQVSQARPMSRALFDALPVGPELVVPDVPNAGSPATFPGAPGPVGTVIVTPQISGPQQYSLVLPDGVQTLPPLVAQIMENAGGAVNTRPITVEPSALAKMPVVNKLDLSSYPDNPLNVMDIRENPSTCWWWERTAGETRARVQVVSGPTIPIKTSDQPKVVSLVKSDTSGREADQVFFGPNYANFVAVTGNNPAAQTTESLWWLTEAGARFGVDDTKEAREALGLNGTPSVAPWVALRLLPQGPTLSRADALVQHDTLPMDMTPAELVVPK</sequence>
<dbReference type="GO" id="GO:0016787">
    <property type="term" value="F:hydrolase activity"/>
    <property type="evidence" value="ECO:0007669"/>
    <property type="project" value="UniProtKB-KW"/>
</dbReference>
<keyword evidence="9" id="KW-0067">ATP-binding</keyword>
<evidence type="ECO:0000256" key="9">
    <source>
        <dbReference type="ARBA" id="ARBA00022840"/>
    </source>
</evidence>
<accession>A0A1X1SSK2</accession>
<keyword evidence="7" id="KW-0547">Nucleotide-binding</keyword>
<comment type="similarity">
    <text evidence="2">Belongs to the EccB family.</text>
</comment>
<evidence type="ECO:0000256" key="3">
    <source>
        <dbReference type="ARBA" id="ARBA00022448"/>
    </source>
</evidence>
<evidence type="ECO:0000256" key="6">
    <source>
        <dbReference type="ARBA" id="ARBA00022692"/>
    </source>
</evidence>
<keyword evidence="4" id="KW-1003">Cell membrane</keyword>
<keyword evidence="6" id="KW-0812">Transmembrane</keyword>
<evidence type="ECO:0000256" key="11">
    <source>
        <dbReference type="ARBA" id="ARBA00023136"/>
    </source>
</evidence>
<evidence type="ECO:0000256" key="4">
    <source>
        <dbReference type="ARBA" id="ARBA00022475"/>
    </source>
</evidence>
<evidence type="ECO:0000256" key="10">
    <source>
        <dbReference type="ARBA" id="ARBA00022989"/>
    </source>
</evidence>
<dbReference type="STRING" id="44010.AWC00_28175"/>
<evidence type="ECO:0000256" key="2">
    <source>
        <dbReference type="ARBA" id="ARBA00008149"/>
    </source>
</evidence>
<organism evidence="12 13">
    <name type="scientific">Mycobacterium conspicuum</name>
    <dbReference type="NCBI Taxonomy" id="44010"/>
    <lineage>
        <taxon>Bacteria</taxon>
        <taxon>Bacillati</taxon>
        <taxon>Actinomycetota</taxon>
        <taxon>Actinomycetes</taxon>
        <taxon>Mycobacteriales</taxon>
        <taxon>Mycobacteriaceae</taxon>
        <taxon>Mycobacterium</taxon>
    </lineage>
</organism>
<proteinExistence type="inferred from homology"/>
<gene>
    <name evidence="12" type="primary">eccB5_2</name>
    <name evidence="12" type="ORF">MCNS_26300</name>
</gene>
<protein>
    <submittedName>
        <fullName evidence="12">ESX-5 secretion system ATPase EccB5</fullName>
    </submittedName>
</protein>
<evidence type="ECO:0000313" key="13">
    <source>
        <dbReference type="Proteomes" id="UP000467385"/>
    </source>
</evidence>
<dbReference type="AlphaFoldDB" id="A0A1X1SSK2"/>
<dbReference type="InterPro" id="IPR042485">
    <property type="entry name" value="T7SS_EccB_R3"/>
</dbReference>